<dbReference type="EMBL" id="NKQK01000005">
    <property type="protein sequence ID" value="PSS30770.1"/>
    <property type="molecule type" value="Genomic_DNA"/>
</dbReference>
<dbReference type="STRING" id="1590841.A0A2R6RL70"/>
<dbReference type="OMA" id="HMAMLTK"/>
<comment type="caution">
    <text evidence="2">The sequence shown here is derived from an EMBL/GenBank/DDBJ whole genome shotgun (WGS) entry which is preliminary data.</text>
</comment>
<evidence type="ECO:0000313" key="3">
    <source>
        <dbReference type="Proteomes" id="UP000241394"/>
    </source>
</evidence>
<dbReference type="GO" id="GO:0080031">
    <property type="term" value="F:methyl salicylate esterase activity"/>
    <property type="evidence" value="ECO:0007669"/>
    <property type="project" value="TreeGrafter"/>
</dbReference>
<organism evidence="2 3">
    <name type="scientific">Actinidia chinensis var. chinensis</name>
    <name type="common">Chinese soft-hair kiwi</name>
    <dbReference type="NCBI Taxonomy" id="1590841"/>
    <lineage>
        <taxon>Eukaryota</taxon>
        <taxon>Viridiplantae</taxon>
        <taxon>Streptophyta</taxon>
        <taxon>Embryophyta</taxon>
        <taxon>Tracheophyta</taxon>
        <taxon>Spermatophyta</taxon>
        <taxon>Magnoliopsida</taxon>
        <taxon>eudicotyledons</taxon>
        <taxon>Gunneridae</taxon>
        <taxon>Pentapetalae</taxon>
        <taxon>asterids</taxon>
        <taxon>Ericales</taxon>
        <taxon>Actinidiaceae</taxon>
        <taxon>Actinidia</taxon>
    </lineage>
</organism>
<reference evidence="2 3" key="1">
    <citation type="submission" date="2017-07" db="EMBL/GenBank/DDBJ databases">
        <title>An improved, manually edited Actinidia chinensis var. chinensis (kiwifruit) genome highlights the challenges associated with draft genomes and gene prediction in plants.</title>
        <authorList>
            <person name="Pilkington S."/>
            <person name="Crowhurst R."/>
            <person name="Hilario E."/>
            <person name="Nardozza S."/>
            <person name="Fraser L."/>
            <person name="Peng Y."/>
            <person name="Gunaseelan K."/>
            <person name="Simpson R."/>
            <person name="Tahir J."/>
            <person name="Deroles S."/>
            <person name="Templeton K."/>
            <person name="Luo Z."/>
            <person name="Davy M."/>
            <person name="Cheng C."/>
            <person name="Mcneilage M."/>
            <person name="Scaglione D."/>
            <person name="Liu Y."/>
            <person name="Zhang Q."/>
            <person name="Datson P."/>
            <person name="De Silva N."/>
            <person name="Gardiner S."/>
            <person name="Bassett H."/>
            <person name="Chagne D."/>
            <person name="Mccallum J."/>
            <person name="Dzierzon H."/>
            <person name="Deng C."/>
            <person name="Wang Y.-Y."/>
            <person name="Barron N."/>
            <person name="Manako K."/>
            <person name="Bowen J."/>
            <person name="Foster T."/>
            <person name="Erridge Z."/>
            <person name="Tiffin H."/>
            <person name="Waite C."/>
            <person name="Davies K."/>
            <person name="Grierson E."/>
            <person name="Laing W."/>
            <person name="Kirk R."/>
            <person name="Chen X."/>
            <person name="Wood M."/>
            <person name="Montefiori M."/>
            <person name="Brummell D."/>
            <person name="Schwinn K."/>
            <person name="Catanach A."/>
            <person name="Fullerton C."/>
            <person name="Li D."/>
            <person name="Meiyalaghan S."/>
            <person name="Nieuwenhuizen N."/>
            <person name="Read N."/>
            <person name="Prakash R."/>
            <person name="Hunter D."/>
            <person name="Zhang H."/>
            <person name="Mckenzie M."/>
            <person name="Knabel M."/>
            <person name="Harris A."/>
            <person name="Allan A."/>
            <person name="Chen A."/>
            <person name="Janssen B."/>
            <person name="Plunkett B."/>
            <person name="Dwamena C."/>
            <person name="Voogd C."/>
            <person name="Leif D."/>
            <person name="Lafferty D."/>
            <person name="Souleyre E."/>
            <person name="Varkonyi-Gasic E."/>
            <person name="Gambi F."/>
            <person name="Hanley J."/>
            <person name="Yao J.-L."/>
            <person name="Cheung J."/>
            <person name="David K."/>
            <person name="Warren B."/>
            <person name="Marsh K."/>
            <person name="Snowden K."/>
            <person name="Lin-Wang K."/>
            <person name="Brian L."/>
            <person name="Martinez-Sanchez M."/>
            <person name="Wang M."/>
            <person name="Ileperuma N."/>
            <person name="Macnee N."/>
            <person name="Campin R."/>
            <person name="Mcatee P."/>
            <person name="Drummond R."/>
            <person name="Espley R."/>
            <person name="Ireland H."/>
            <person name="Wu R."/>
            <person name="Atkinson R."/>
            <person name="Karunairetnam S."/>
            <person name="Bulley S."/>
            <person name="Chunkath S."/>
            <person name="Hanley Z."/>
            <person name="Storey R."/>
            <person name="Thrimawithana A."/>
            <person name="Thomson S."/>
            <person name="David C."/>
            <person name="Testolin R."/>
        </authorList>
    </citation>
    <scope>NUCLEOTIDE SEQUENCE [LARGE SCALE GENOMIC DNA]</scope>
    <source>
        <strain evidence="3">cv. Red5</strain>
        <tissue evidence="2">Young leaf</tissue>
    </source>
</reference>
<proteinExistence type="predicted"/>
<dbReference type="PANTHER" id="PTHR10992:SF943">
    <property type="entry name" value="METHYLESTERASE 10"/>
    <property type="match status" value="1"/>
</dbReference>
<dbReference type="GO" id="GO:0080030">
    <property type="term" value="F:methyl indole-3-acetate esterase activity"/>
    <property type="evidence" value="ECO:0007669"/>
    <property type="project" value="TreeGrafter"/>
</dbReference>
<dbReference type="InterPro" id="IPR000073">
    <property type="entry name" value="AB_hydrolase_1"/>
</dbReference>
<dbReference type="FunCoup" id="A0A2R6RL70">
    <property type="interactions" value="25"/>
</dbReference>
<reference evidence="3" key="2">
    <citation type="journal article" date="2018" name="BMC Genomics">
        <title>A manually annotated Actinidia chinensis var. chinensis (kiwifruit) genome highlights the challenges associated with draft genomes and gene prediction in plants.</title>
        <authorList>
            <person name="Pilkington S.M."/>
            <person name="Crowhurst R."/>
            <person name="Hilario E."/>
            <person name="Nardozza S."/>
            <person name="Fraser L."/>
            <person name="Peng Y."/>
            <person name="Gunaseelan K."/>
            <person name="Simpson R."/>
            <person name="Tahir J."/>
            <person name="Deroles S.C."/>
            <person name="Templeton K."/>
            <person name="Luo Z."/>
            <person name="Davy M."/>
            <person name="Cheng C."/>
            <person name="McNeilage M."/>
            <person name="Scaglione D."/>
            <person name="Liu Y."/>
            <person name="Zhang Q."/>
            <person name="Datson P."/>
            <person name="De Silva N."/>
            <person name="Gardiner S.E."/>
            <person name="Bassett H."/>
            <person name="Chagne D."/>
            <person name="McCallum J."/>
            <person name="Dzierzon H."/>
            <person name="Deng C."/>
            <person name="Wang Y.Y."/>
            <person name="Barron L."/>
            <person name="Manako K."/>
            <person name="Bowen J."/>
            <person name="Foster T.M."/>
            <person name="Erridge Z.A."/>
            <person name="Tiffin H."/>
            <person name="Waite C.N."/>
            <person name="Davies K.M."/>
            <person name="Grierson E.P."/>
            <person name="Laing W.A."/>
            <person name="Kirk R."/>
            <person name="Chen X."/>
            <person name="Wood M."/>
            <person name="Montefiori M."/>
            <person name="Brummell D.A."/>
            <person name="Schwinn K.E."/>
            <person name="Catanach A."/>
            <person name="Fullerton C."/>
            <person name="Li D."/>
            <person name="Meiyalaghan S."/>
            <person name="Nieuwenhuizen N."/>
            <person name="Read N."/>
            <person name="Prakash R."/>
            <person name="Hunter D."/>
            <person name="Zhang H."/>
            <person name="McKenzie M."/>
            <person name="Knabel M."/>
            <person name="Harris A."/>
            <person name="Allan A.C."/>
            <person name="Gleave A."/>
            <person name="Chen A."/>
            <person name="Janssen B.J."/>
            <person name="Plunkett B."/>
            <person name="Ampomah-Dwamena C."/>
            <person name="Voogd C."/>
            <person name="Leif D."/>
            <person name="Lafferty D."/>
            <person name="Souleyre E.J.F."/>
            <person name="Varkonyi-Gasic E."/>
            <person name="Gambi F."/>
            <person name="Hanley J."/>
            <person name="Yao J.L."/>
            <person name="Cheung J."/>
            <person name="David K.M."/>
            <person name="Warren B."/>
            <person name="Marsh K."/>
            <person name="Snowden K.C."/>
            <person name="Lin-Wang K."/>
            <person name="Brian L."/>
            <person name="Martinez-Sanchez M."/>
            <person name="Wang M."/>
            <person name="Ileperuma N."/>
            <person name="Macnee N."/>
            <person name="Campin R."/>
            <person name="McAtee P."/>
            <person name="Drummond R.S.M."/>
            <person name="Espley R.V."/>
            <person name="Ireland H.S."/>
            <person name="Wu R."/>
            <person name="Atkinson R.G."/>
            <person name="Karunairetnam S."/>
            <person name="Bulley S."/>
            <person name="Chunkath S."/>
            <person name="Hanley Z."/>
            <person name="Storey R."/>
            <person name="Thrimawithana A.H."/>
            <person name="Thomson S."/>
            <person name="David C."/>
            <person name="Testolin R."/>
            <person name="Huang H."/>
            <person name="Hellens R.P."/>
            <person name="Schaffer R.J."/>
        </authorList>
    </citation>
    <scope>NUCLEOTIDE SEQUENCE [LARGE SCALE GENOMIC DNA]</scope>
    <source>
        <strain evidence="3">cv. Red5</strain>
    </source>
</reference>
<feature type="domain" description="AB hydrolase-1" evidence="1">
    <location>
        <begin position="7"/>
        <end position="245"/>
    </location>
</feature>
<dbReference type="Pfam" id="PF12697">
    <property type="entry name" value="Abhydrolase_6"/>
    <property type="match status" value="1"/>
</dbReference>
<dbReference type="Gramene" id="PSS30770">
    <property type="protein sequence ID" value="PSS30770"/>
    <property type="gene ID" value="CEY00_Acc06056"/>
</dbReference>
<gene>
    <name evidence="2" type="ORF">CEY00_Acc06056</name>
</gene>
<dbReference type="AlphaFoldDB" id="A0A2R6RL70"/>
<dbReference type="FunFam" id="3.40.50.1820:FF:000051">
    <property type="entry name" value="(S)-hydroxynitrile lyase"/>
    <property type="match status" value="1"/>
</dbReference>
<evidence type="ECO:0000313" key="2">
    <source>
        <dbReference type="EMBL" id="PSS30770.1"/>
    </source>
</evidence>
<dbReference type="PANTHER" id="PTHR10992">
    <property type="entry name" value="METHYLESTERASE FAMILY MEMBER"/>
    <property type="match status" value="1"/>
</dbReference>
<evidence type="ECO:0000259" key="1">
    <source>
        <dbReference type="Pfam" id="PF12697"/>
    </source>
</evidence>
<dbReference type="GO" id="GO:0009696">
    <property type="term" value="P:salicylic acid metabolic process"/>
    <property type="evidence" value="ECO:0007669"/>
    <property type="project" value="TreeGrafter"/>
</dbReference>
<dbReference type="OrthoDB" id="408373at2759"/>
<dbReference type="Proteomes" id="UP000241394">
    <property type="component" value="Chromosome LG5"/>
</dbReference>
<dbReference type="GO" id="GO:0009694">
    <property type="term" value="P:jasmonic acid metabolic process"/>
    <property type="evidence" value="ECO:0007669"/>
    <property type="project" value="TreeGrafter"/>
</dbReference>
<dbReference type="InParanoid" id="A0A2R6RL70"/>
<protein>
    <submittedName>
        <fullName evidence="2">Methylesterase</fullName>
    </submittedName>
</protein>
<dbReference type="InterPro" id="IPR045889">
    <property type="entry name" value="MES/HNL"/>
</dbReference>
<dbReference type="InterPro" id="IPR029058">
    <property type="entry name" value="AB_hydrolase_fold"/>
</dbReference>
<keyword evidence="3" id="KW-1185">Reference proteome</keyword>
<dbReference type="GO" id="GO:0080032">
    <property type="term" value="F:methyl jasmonate esterase activity"/>
    <property type="evidence" value="ECO:0007669"/>
    <property type="project" value="TreeGrafter"/>
</dbReference>
<name>A0A2R6RL70_ACTCC</name>
<sequence>MKSGKHFVLVHGACHGAWCWYKLATLLKAGGHRATALDLGGCGADPRRLDETASISEYLQPLVDFMASLPDGEGVVLVGHSFGGLAISLAMERFPKKILVAVFITAYMPNFKDPPSTLIREFLNRTSMESLMDCQFSFREGPQNPPTSIIFGQDYMATMAYQHCQPEDLELAKMLIRPNGLFLVDLGQKSLLTEERFGSVTTVYIVCEEDGVMKEEFQRWLIENSPPKEVRSMARAGHMLMLTKPIELCLCLQDIAVKYHCI</sequence>
<accession>A0A2R6RL70</accession>
<dbReference type="SUPFAM" id="SSF53474">
    <property type="entry name" value="alpha/beta-Hydrolases"/>
    <property type="match status" value="1"/>
</dbReference>
<dbReference type="Gene3D" id="3.40.50.1820">
    <property type="entry name" value="alpha/beta hydrolase"/>
    <property type="match status" value="1"/>
</dbReference>